<organism evidence="6 7">
    <name type="scientific">Lacticaseibacillus baoqingensis</name>
    <dbReference type="NCBI Taxonomy" id="2486013"/>
    <lineage>
        <taxon>Bacteria</taxon>
        <taxon>Bacillati</taxon>
        <taxon>Bacillota</taxon>
        <taxon>Bacilli</taxon>
        <taxon>Lactobacillales</taxon>
        <taxon>Lactobacillaceae</taxon>
        <taxon>Lacticaseibacillus</taxon>
    </lineage>
</organism>
<name>A0ABW4E8M2_9LACO</name>
<dbReference type="RefSeq" id="WP_125751243.1">
    <property type="nucleotide sequence ID" value="NZ_JBHTON010000029.1"/>
</dbReference>
<keyword evidence="2" id="KW-0805">Transcription regulation</keyword>
<dbReference type="InterPro" id="IPR000551">
    <property type="entry name" value="MerR-type_HTH_dom"/>
</dbReference>
<proteinExistence type="predicted"/>
<dbReference type="InterPro" id="IPR047057">
    <property type="entry name" value="MerR_fam"/>
</dbReference>
<dbReference type="EMBL" id="JBHTON010000029">
    <property type="protein sequence ID" value="MFD1485458.1"/>
    <property type="molecule type" value="Genomic_DNA"/>
</dbReference>
<evidence type="ECO:0000256" key="2">
    <source>
        <dbReference type="ARBA" id="ARBA00023015"/>
    </source>
</evidence>
<dbReference type="SMART" id="SM00422">
    <property type="entry name" value="HTH_MERR"/>
    <property type="match status" value="1"/>
</dbReference>
<accession>A0ABW4E8M2</accession>
<evidence type="ECO:0000313" key="7">
    <source>
        <dbReference type="Proteomes" id="UP001597252"/>
    </source>
</evidence>
<protein>
    <submittedName>
        <fullName evidence="6">MerR family transcriptional regulator</fullName>
    </submittedName>
</protein>
<dbReference type="PANTHER" id="PTHR30204:SF69">
    <property type="entry name" value="MERR-FAMILY TRANSCRIPTIONAL REGULATOR"/>
    <property type="match status" value="1"/>
</dbReference>
<dbReference type="InterPro" id="IPR009061">
    <property type="entry name" value="DNA-bd_dom_put_sf"/>
</dbReference>
<evidence type="ECO:0000256" key="4">
    <source>
        <dbReference type="ARBA" id="ARBA00023163"/>
    </source>
</evidence>
<dbReference type="Proteomes" id="UP001597252">
    <property type="component" value="Unassembled WGS sequence"/>
</dbReference>
<feature type="domain" description="HTH merR-type" evidence="5">
    <location>
        <begin position="18"/>
        <end position="84"/>
    </location>
</feature>
<keyword evidence="1" id="KW-0678">Repressor</keyword>
<evidence type="ECO:0000259" key="5">
    <source>
        <dbReference type="PROSITE" id="PS50937"/>
    </source>
</evidence>
<evidence type="ECO:0000313" key="6">
    <source>
        <dbReference type="EMBL" id="MFD1485458.1"/>
    </source>
</evidence>
<sequence length="150" mass="17386">MELDFMQRVKSLDISVGIGEASRITGATVTQIRYWEKKGMVRSFRREDGANKRFDLKNIIQIMLISSLIEAGYTLTKAGEMIRQHHHQTDRLKFLARSLTVEETNAQTRFNFGQLVNDLDYDVVADVDDDHAEFRKVPHQPDRTTRVFDL</sequence>
<dbReference type="PANTHER" id="PTHR30204">
    <property type="entry name" value="REDOX-CYCLING DRUG-SENSING TRANSCRIPTIONAL ACTIVATOR SOXR"/>
    <property type="match status" value="1"/>
</dbReference>
<evidence type="ECO:0000256" key="1">
    <source>
        <dbReference type="ARBA" id="ARBA00022491"/>
    </source>
</evidence>
<dbReference type="SUPFAM" id="SSF46955">
    <property type="entry name" value="Putative DNA-binding domain"/>
    <property type="match status" value="1"/>
</dbReference>
<keyword evidence="3" id="KW-0238">DNA-binding</keyword>
<keyword evidence="4" id="KW-0804">Transcription</keyword>
<gene>
    <name evidence="6" type="ORF">ACFQ5J_09470</name>
</gene>
<reference evidence="7" key="1">
    <citation type="journal article" date="2019" name="Int. J. Syst. Evol. Microbiol.">
        <title>The Global Catalogue of Microorganisms (GCM) 10K type strain sequencing project: providing services to taxonomists for standard genome sequencing and annotation.</title>
        <authorList>
            <consortium name="The Broad Institute Genomics Platform"/>
            <consortium name="The Broad Institute Genome Sequencing Center for Infectious Disease"/>
            <person name="Wu L."/>
            <person name="Ma J."/>
        </authorList>
    </citation>
    <scope>NUCLEOTIDE SEQUENCE [LARGE SCALE GENOMIC DNA]</scope>
    <source>
        <strain evidence="7">CCM 8903</strain>
    </source>
</reference>
<dbReference type="Gene3D" id="1.10.1660.10">
    <property type="match status" value="1"/>
</dbReference>
<comment type="caution">
    <text evidence="6">The sequence shown here is derived from an EMBL/GenBank/DDBJ whole genome shotgun (WGS) entry which is preliminary data.</text>
</comment>
<dbReference type="CDD" id="cd01105">
    <property type="entry name" value="HTH_GlnR-like"/>
    <property type="match status" value="1"/>
</dbReference>
<dbReference type="PROSITE" id="PS50937">
    <property type="entry name" value="HTH_MERR_2"/>
    <property type="match status" value="1"/>
</dbReference>
<evidence type="ECO:0000256" key="3">
    <source>
        <dbReference type="ARBA" id="ARBA00023125"/>
    </source>
</evidence>
<dbReference type="Pfam" id="PF13411">
    <property type="entry name" value="MerR_1"/>
    <property type="match status" value="1"/>
</dbReference>
<keyword evidence="7" id="KW-1185">Reference proteome</keyword>